<accession>A0ABW6K2U2</accession>
<feature type="domain" description="HTH marR-type" evidence="4">
    <location>
        <begin position="10"/>
        <end position="145"/>
    </location>
</feature>
<dbReference type="InterPro" id="IPR023187">
    <property type="entry name" value="Tscrpt_reg_MarR-type_CS"/>
</dbReference>
<evidence type="ECO:0000256" key="2">
    <source>
        <dbReference type="ARBA" id="ARBA00023125"/>
    </source>
</evidence>
<dbReference type="PROSITE" id="PS01117">
    <property type="entry name" value="HTH_MARR_1"/>
    <property type="match status" value="1"/>
</dbReference>
<dbReference type="InterPro" id="IPR036390">
    <property type="entry name" value="WH_DNA-bd_sf"/>
</dbReference>
<dbReference type="Pfam" id="PF12802">
    <property type="entry name" value="MarR_2"/>
    <property type="match status" value="1"/>
</dbReference>
<dbReference type="PANTHER" id="PTHR33164">
    <property type="entry name" value="TRANSCRIPTIONAL REGULATOR, MARR FAMILY"/>
    <property type="match status" value="1"/>
</dbReference>
<dbReference type="InterPro" id="IPR039422">
    <property type="entry name" value="MarR/SlyA-like"/>
</dbReference>
<dbReference type="Gene3D" id="1.10.10.10">
    <property type="entry name" value="Winged helix-like DNA-binding domain superfamily/Winged helix DNA-binding domain"/>
    <property type="match status" value="1"/>
</dbReference>
<comment type="caution">
    <text evidence="5">The sequence shown here is derived from an EMBL/GenBank/DDBJ whole genome shotgun (WGS) entry which is preliminary data.</text>
</comment>
<evidence type="ECO:0000256" key="1">
    <source>
        <dbReference type="ARBA" id="ARBA00023015"/>
    </source>
</evidence>
<reference evidence="5 6" key="1">
    <citation type="submission" date="2024-08" db="EMBL/GenBank/DDBJ databases">
        <title>Two novel Cytobacillus novel species.</title>
        <authorList>
            <person name="Liu G."/>
        </authorList>
    </citation>
    <scope>NUCLEOTIDE SEQUENCE [LARGE SCALE GENOMIC DNA]</scope>
    <source>
        <strain evidence="5 6">FJAT-53684</strain>
    </source>
</reference>
<keyword evidence="6" id="KW-1185">Reference proteome</keyword>
<dbReference type="SMART" id="SM00347">
    <property type="entry name" value="HTH_MARR"/>
    <property type="match status" value="1"/>
</dbReference>
<keyword evidence="1" id="KW-0805">Transcription regulation</keyword>
<gene>
    <name evidence="5" type="ORF">ACFYKT_19375</name>
</gene>
<dbReference type="InterPro" id="IPR000835">
    <property type="entry name" value="HTH_MarR-typ"/>
</dbReference>
<name>A0ABW6K2U2_9BACI</name>
<evidence type="ECO:0000313" key="5">
    <source>
        <dbReference type="EMBL" id="MFE8698461.1"/>
    </source>
</evidence>
<protein>
    <submittedName>
        <fullName evidence="5">MarR family winged helix-turn-helix transcriptional regulator</fullName>
    </submittedName>
</protein>
<organism evidence="5 6">
    <name type="scientific">Cytobacillus mangrovibacter</name>
    <dbReference type="NCBI Taxonomy" id="3299024"/>
    <lineage>
        <taxon>Bacteria</taxon>
        <taxon>Bacillati</taxon>
        <taxon>Bacillota</taxon>
        <taxon>Bacilli</taxon>
        <taxon>Bacillales</taxon>
        <taxon>Bacillaceae</taxon>
        <taxon>Cytobacillus</taxon>
    </lineage>
</organism>
<proteinExistence type="predicted"/>
<dbReference type="PROSITE" id="PS50995">
    <property type="entry name" value="HTH_MARR_2"/>
    <property type="match status" value="1"/>
</dbReference>
<evidence type="ECO:0000259" key="4">
    <source>
        <dbReference type="PROSITE" id="PS50995"/>
    </source>
</evidence>
<dbReference type="EMBL" id="JBIACJ010000015">
    <property type="protein sequence ID" value="MFE8698461.1"/>
    <property type="molecule type" value="Genomic_DNA"/>
</dbReference>
<keyword evidence="2" id="KW-0238">DNA-binding</keyword>
<dbReference type="InterPro" id="IPR036388">
    <property type="entry name" value="WH-like_DNA-bd_sf"/>
</dbReference>
<sequence length="155" mass="17794">MSENEKLIRSTQLLRSFWSIQKNIVRFVQKTAVENGLSVPQYTILMTIILQKEMTQKQVGEQTFLPKSTLSQAVDGLVRLGLLNRQQLESNRREMQLSITKEGEAFLKKMHLQDGGIHHLFQAAMESLSDKQYEDLLESHLIIATYLESQAKEGM</sequence>
<evidence type="ECO:0000313" key="6">
    <source>
        <dbReference type="Proteomes" id="UP001601058"/>
    </source>
</evidence>
<dbReference type="PANTHER" id="PTHR33164:SF43">
    <property type="entry name" value="HTH-TYPE TRANSCRIPTIONAL REPRESSOR YETL"/>
    <property type="match status" value="1"/>
</dbReference>
<keyword evidence="3" id="KW-0804">Transcription</keyword>
<dbReference type="SUPFAM" id="SSF46785">
    <property type="entry name" value="Winged helix' DNA-binding domain"/>
    <property type="match status" value="1"/>
</dbReference>
<dbReference type="Proteomes" id="UP001601058">
    <property type="component" value="Unassembled WGS sequence"/>
</dbReference>
<evidence type="ECO:0000256" key="3">
    <source>
        <dbReference type="ARBA" id="ARBA00023163"/>
    </source>
</evidence>